<evidence type="ECO:0000313" key="8">
    <source>
        <dbReference type="Proteomes" id="UP000824037"/>
    </source>
</evidence>
<reference evidence="7" key="2">
    <citation type="submission" date="2021-04" db="EMBL/GenBank/DDBJ databases">
        <authorList>
            <person name="Gilroy R."/>
        </authorList>
    </citation>
    <scope>NUCLEOTIDE SEQUENCE</scope>
    <source>
        <strain evidence="7">ChiGjej4B4-7305</strain>
    </source>
</reference>
<dbReference type="AlphaFoldDB" id="A0A9D2EI31"/>
<dbReference type="GO" id="GO:0010125">
    <property type="term" value="P:mycothiol biosynthetic process"/>
    <property type="evidence" value="ECO:0007669"/>
    <property type="project" value="UniProtKB-UniRule"/>
</dbReference>
<evidence type="ECO:0000256" key="2">
    <source>
        <dbReference type="ARBA" id="ARBA00022737"/>
    </source>
</evidence>
<evidence type="ECO:0000256" key="1">
    <source>
        <dbReference type="ARBA" id="ARBA00022679"/>
    </source>
</evidence>
<dbReference type="InterPro" id="IPR016181">
    <property type="entry name" value="Acyl_CoA_acyltransferase"/>
</dbReference>
<dbReference type="InterPro" id="IPR017813">
    <property type="entry name" value="Mycothiol_AcTrfase"/>
</dbReference>
<evidence type="ECO:0000313" key="7">
    <source>
        <dbReference type="EMBL" id="HIZ38128.1"/>
    </source>
</evidence>
<dbReference type="PIRSF" id="PIRSF021524">
    <property type="entry name" value="MSH_acetyltransferase"/>
    <property type="match status" value="1"/>
</dbReference>
<gene>
    <name evidence="7" type="primary">mshD</name>
    <name evidence="7" type="ORF">H9815_20315</name>
</gene>
<keyword evidence="2" id="KW-0677">Repeat</keyword>
<keyword evidence="1 7" id="KW-0808">Transferase</keyword>
<evidence type="ECO:0000259" key="6">
    <source>
        <dbReference type="PROSITE" id="PS51186"/>
    </source>
</evidence>
<evidence type="ECO:0000256" key="3">
    <source>
        <dbReference type="ARBA" id="ARBA00023315"/>
    </source>
</evidence>
<dbReference type="GO" id="GO:0035447">
    <property type="term" value="F:mycothiol synthase activity"/>
    <property type="evidence" value="ECO:0007669"/>
    <property type="project" value="UniProtKB-UniRule"/>
</dbReference>
<keyword evidence="3 7" id="KW-0012">Acyltransferase</keyword>
<dbReference type="PANTHER" id="PTHR43072">
    <property type="entry name" value="N-ACETYLTRANSFERASE"/>
    <property type="match status" value="1"/>
</dbReference>
<dbReference type="Proteomes" id="UP000824037">
    <property type="component" value="Unassembled WGS sequence"/>
</dbReference>
<dbReference type="NCBIfam" id="TIGR03448">
    <property type="entry name" value="mycothiol_MshD"/>
    <property type="match status" value="1"/>
</dbReference>
<dbReference type="HAMAP" id="MF_01698">
    <property type="entry name" value="MshD"/>
    <property type="match status" value="1"/>
</dbReference>
<sequence length="268" mass="28636">LTGPAGARRAGGDRRDQLGSAVDQGSTALGGGPDQPGSAVEILGYAQFDDGAAELAIHPEHRRRGLGRGLVEAVLTEPGVRLWAHGDLPAAAALAQDLGLDRVRDLHLMSAPAPRGRQEAPEDEGIRVRTFEVGQDEEAWLAVNARAFADHPEQGRLTRADLDARIAQPWFDPEMFFLAEDAVTGRLLGSLWVKIEGTVGEIYALGVDPEAQGRGLGGLLTGHAMAAFTGAGLDRLELYVEGENTAAIRTYARVGFTKERADVQYARR</sequence>
<dbReference type="CDD" id="cd04301">
    <property type="entry name" value="NAT_SF"/>
    <property type="match status" value="1"/>
</dbReference>
<organism evidence="7 8">
    <name type="scientific">Candidatus Ruania gallistercoris</name>
    <dbReference type="NCBI Taxonomy" id="2838746"/>
    <lineage>
        <taxon>Bacteria</taxon>
        <taxon>Bacillati</taxon>
        <taxon>Actinomycetota</taxon>
        <taxon>Actinomycetes</taxon>
        <taxon>Micrococcales</taxon>
        <taxon>Ruaniaceae</taxon>
        <taxon>Ruania</taxon>
    </lineage>
</organism>
<dbReference type="Pfam" id="PF00583">
    <property type="entry name" value="Acetyltransf_1"/>
    <property type="match status" value="1"/>
</dbReference>
<protein>
    <recommendedName>
        <fullName evidence="4">Mycothiol synthase</fullName>
        <ecNumber evidence="4">2.3.1.189</ecNumber>
    </recommendedName>
</protein>
<dbReference type="SUPFAM" id="SSF55729">
    <property type="entry name" value="Acyl-CoA N-acyltransferases (Nat)"/>
    <property type="match status" value="1"/>
</dbReference>
<dbReference type="Gene3D" id="3.40.630.30">
    <property type="match status" value="1"/>
</dbReference>
<dbReference type="PROSITE" id="PS51186">
    <property type="entry name" value="GNAT"/>
    <property type="match status" value="1"/>
</dbReference>
<accession>A0A9D2EI31</accession>
<proteinExistence type="inferred from homology"/>
<dbReference type="EMBL" id="DXBY01000346">
    <property type="protein sequence ID" value="HIZ38128.1"/>
    <property type="molecule type" value="Genomic_DNA"/>
</dbReference>
<evidence type="ECO:0000256" key="4">
    <source>
        <dbReference type="NCBIfam" id="TIGR03448"/>
    </source>
</evidence>
<feature type="domain" description="N-acetyltransferase" evidence="6">
    <location>
        <begin position="126"/>
        <end position="268"/>
    </location>
</feature>
<reference evidence="7" key="1">
    <citation type="journal article" date="2021" name="PeerJ">
        <title>Extensive microbial diversity within the chicken gut microbiome revealed by metagenomics and culture.</title>
        <authorList>
            <person name="Gilroy R."/>
            <person name="Ravi A."/>
            <person name="Getino M."/>
            <person name="Pursley I."/>
            <person name="Horton D.L."/>
            <person name="Alikhan N.F."/>
            <person name="Baker D."/>
            <person name="Gharbi K."/>
            <person name="Hall N."/>
            <person name="Watson M."/>
            <person name="Adriaenssens E.M."/>
            <person name="Foster-Nyarko E."/>
            <person name="Jarju S."/>
            <person name="Secka A."/>
            <person name="Antonio M."/>
            <person name="Oren A."/>
            <person name="Chaudhuri R.R."/>
            <person name="La Ragione R."/>
            <person name="Hildebrand F."/>
            <person name="Pallen M.J."/>
        </authorList>
    </citation>
    <scope>NUCLEOTIDE SEQUENCE</scope>
    <source>
        <strain evidence="7">ChiGjej4B4-7305</strain>
    </source>
</reference>
<comment type="caution">
    <text evidence="7">The sequence shown here is derived from an EMBL/GenBank/DDBJ whole genome shotgun (WGS) entry which is preliminary data.</text>
</comment>
<evidence type="ECO:0000256" key="5">
    <source>
        <dbReference type="SAM" id="MobiDB-lite"/>
    </source>
</evidence>
<feature type="non-terminal residue" evidence="7">
    <location>
        <position position="1"/>
    </location>
</feature>
<dbReference type="EC" id="2.3.1.189" evidence="4"/>
<name>A0A9D2EI31_9MICO</name>
<feature type="region of interest" description="Disordered" evidence="5">
    <location>
        <begin position="1"/>
        <end position="36"/>
    </location>
</feature>
<dbReference type="InterPro" id="IPR000182">
    <property type="entry name" value="GNAT_dom"/>
</dbReference>